<feature type="region of interest" description="Disordered" evidence="1">
    <location>
        <begin position="202"/>
        <end position="277"/>
    </location>
</feature>
<dbReference type="HOGENOM" id="CLU_1003705_0_0_3"/>
<dbReference type="STRING" id="292563.Cyast_2322"/>
<dbReference type="Proteomes" id="UP000010483">
    <property type="component" value="Chromosome"/>
</dbReference>
<evidence type="ECO:0000256" key="2">
    <source>
        <dbReference type="SAM" id="Phobius"/>
    </source>
</evidence>
<name>K9YPE9_CYASC</name>
<evidence type="ECO:0000313" key="4">
    <source>
        <dbReference type="Proteomes" id="UP000010483"/>
    </source>
</evidence>
<dbReference type="BioCyc" id="CSTA292563:G1353-2326-MONOMER"/>
<keyword evidence="4" id="KW-1185">Reference proteome</keyword>
<feature type="compositionally biased region" description="Polar residues" evidence="1">
    <location>
        <begin position="231"/>
        <end position="262"/>
    </location>
</feature>
<protein>
    <submittedName>
        <fullName evidence="3">Uncharacterized protein</fullName>
    </submittedName>
</protein>
<evidence type="ECO:0000313" key="3">
    <source>
        <dbReference type="EMBL" id="AFZ48270.1"/>
    </source>
</evidence>
<dbReference type="EMBL" id="CP003940">
    <property type="protein sequence ID" value="AFZ48270.1"/>
    <property type="molecule type" value="Genomic_DNA"/>
</dbReference>
<reference evidence="4" key="1">
    <citation type="journal article" date="2013" name="Proc. Natl. Acad. Sci. U.S.A.">
        <title>Improving the coverage of the cyanobacterial phylum using diversity-driven genome sequencing.</title>
        <authorList>
            <person name="Shih P.M."/>
            <person name="Wu D."/>
            <person name="Latifi A."/>
            <person name="Axen S.D."/>
            <person name="Fewer D.P."/>
            <person name="Talla E."/>
            <person name="Calteau A."/>
            <person name="Cai F."/>
            <person name="Tandeau de Marsac N."/>
            <person name="Rippka R."/>
            <person name="Herdman M."/>
            <person name="Sivonen K."/>
            <person name="Coursin T."/>
            <person name="Laurent T."/>
            <person name="Goodwin L."/>
            <person name="Nolan M."/>
            <person name="Davenport K.W."/>
            <person name="Han C.S."/>
            <person name="Rubin E.M."/>
            <person name="Eisen J.A."/>
            <person name="Woyke T."/>
            <person name="Gugger M."/>
            <person name="Kerfeld C.A."/>
        </authorList>
    </citation>
    <scope>NUCLEOTIDE SEQUENCE [LARGE SCALE GENOMIC DNA]</scope>
    <source>
        <strain evidence="4">ATCC 29140 / PCC 7202</strain>
    </source>
</reference>
<feature type="compositionally biased region" description="Polar residues" evidence="1">
    <location>
        <begin position="202"/>
        <end position="223"/>
    </location>
</feature>
<proteinExistence type="predicted"/>
<feature type="transmembrane region" description="Helical" evidence="2">
    <location>
        <begin position="20"/>
        <end position="44"/>
    </location>
</feature>
<sequence>MAPSKKHSPDYLKSRMGTFLSPLFLASIVVLGIIGIAAWQLIAINNQFREASRRTPAPSRSGASVDIEVENVEDTEEGTAENPIDPNNATTDPDSLSSPEDQPLAEDPLDSDIREVNLFGSDDTVERRNAPTAPNQSRLYDQVLSLPRISPQITPSVGNGNGNANLQGLLSPEFNQQRQTSSQQIPIAPSPLNQAVSNVMGNYNSNRNIPQSQTPPMQNNIPSGGQYYSPPIQTNNVPSSVSPTVNPWTPTPQGMNQNQGSSVPPIGQVSRTNESPF</sequence>
<keyword evidence="2" id="KW-1133">Transmembrane helix</keyword>
<dbReference type="AlphaFoldDB" id="K9YPE9"/>
<feature type="region of interest" description="Disordered" evidence="1">
    <location>
        <begin position="73"/>
        <end position="141"/>
    </location>
</feature>
<gene>
    <name evidence="3" type="ordered locus">Cyast_2322</name>
</gene>
<accession>K9YPE9</accession>
<keyword evidence="2" id="KW-0812">Transmembrane</keyword>
<organism evidence="3 4">
    <name type="scientific">Cyanobacterium stanieri (strain ATCC 29140 / PCC 7202)</name>
    <dbReference type="NCBI Taxonomy" id="292563"/>
    <lineage>
        <taxon>Bacteria</taxon>
        <taxon>Bacillati</taxon>
        <taxon>Cyanobacteriota</taxon>
        <taxon>Cyanophyceae</taxon>
        <taxon>Oscillatoriophycideae</taxon>
        <taxon>Chroococcales</taxon>
        <taxon>Geminocystaceae</taxon>
        <taxon>Cyanobacterium</taxon>
    </lineage>
</organism>
<evidence type="ECO:0000256" key="1">
    <source>
        <dbReference type="SAM" id="MobiDB-lite"/>
    </source>
</evidence>
<keyword evidence="2" id="KW-0472">Membrane</keyword>
<feature type="compositionally biased region" description="Polar residues" evidence="1">
    <location>
        <begin position="85"/>
        <end position="100"/>
    </location>
</feature>
<dbReference type="KEGG" id="csn:Cyast_2322"/>